<sequence length="170" mass="19410">MERKPIVLSKNNIALIQIFHKSDEMLDVSIGAMDRFIEHEAVEDAAKQFVFQLKDAWTPRFMRALKKEIENALSPPPKNGAAHAYVSQKGGNMSHVLEMKYFILKPKAKDGYDMFARASQDAMLAYSNRIRTEAPLFAEQLMCWATKEKTSQDELYRVANKKIQPTKKSG</sequence>
<organism evidence="1">
    <name type="scientific">viral metagenome</name>
    <dbReference type="NCBI Taxonomy" id="1070528"/>
    <lineage>
        <taxon>unclassified sequences</taxon>
        <taxon>metagenomes</taxon>
        <taxon>organismal metagenomes</taxon>
    </lineage>
</organism>
<dbReference type="AlphaFoldDB" id="A0A6H1ZX98"/>
<reference evidence="1" key="1">
    <citation type="submission" date="2020-03" db="EMBL/GenBank/DDBJ databases">
        <title>The deep terrestrial virosphere.</title>
        <authorList>
            <person name="Holmfeldt K."/>
            <person name="Nilsson E."/>
            <person name="Simone D."/>
            <person name="Lopez-Fernandez M."/>
            <person name="Wu X."/>
            <person name="de Brujin I."/>
            <person name="Lundin D."/>
            <person name="Andersson A."/>
            <person name="Bertilsson S."/>
            <person name="Dopson M."/>
        </authorList>
    </citation>
    <scope>NUCLEOTIDE SEQUENCE</scope>
    <source>
        <strain evidence="2">MM415A03146</strain>
        <strain evidence="1">TM448A02473</strain>
        <strain evidence="3">TM448B05796</strain>
    </source>
</reference>
<dbReference type="EMBL" id="MT144311">
    <property type="protein sequence ID" value="QJA52092.1"/>
    <property type="molecule type" value="Genomic_DNA"/>
</dbReference>
<evidence type="ECO:0000313" key="1">
    <source>
        <dbReference type="EMBL" id="QJA52092.1"/>
    </source>
</evidence>
<dbReference type="EMBL" id="MT145138">
    <property type="protein sequence ID" value="QJI03999.1"/>
    <property type="molecule type" value="Genomic_DNA"/>
</dbReference>
<gene>
    <name evidence="2" type="ORF">MM415A03146_0005</name>
    <name evidence="1" type="ORF">TM448A02473_0017</name>
    <name evidence="3" type="ORF">TM448B05796_0009</name>
</gene>
<proteinExistence type="predicted"/>
<protein>
    <submittedName>
        <fullName evidence="1">Uncharacterized protein</fullName>
    </submittedName>
</protein>
<evidence type="ECO:0000313" key="3">
    <source>
        <dbReference type="EMBL" id="QJI03999.1"/>
    </source>
</evidence>
<evidence type="ECO:0000313" key="2">
    <source>
        <dbReference type="EMBL" id="QJA71538.1"/>
    </source>
</evidence>
<accession>A0A6H1ZX98</accession>
<dbReference type="EMBL" id="MT141880">
    <property type="protein sequence ID" value="QJA71538.1"/>
    <property type="molecule type" value="Genomic_DNA"/>
</dbReference>
<name>A0A6H1ZX98_9ZZZZ</name>